<evidence type="ECO:0000256" key="11">
    <source>
        <dbReference type="ARBA" id="ARBA00023286"/>
    </source>
</evidence>
<dbReference type="Pfam" id="PF01094">
    <property type="entry name" value="ANF_receptor"/>
    <property type="match status" value="1"/>
</dbReference>
<evidence type="ECO:0000313" key="16">
    <source>
        <dbReference type="EMBL" id="TXG55690.1"/>
    </source>
</evidence>
<dbReference type="CDD" id="cd19990">
    <property type="entry name" value="PBP1_GABAb_receptor_plant"/>
    <property type="match status" value="1"/>
</dbReference>
<organism evidence="16 17">
    <name type="scientific">Acer yangbiense</name>
    <dbReference type="NCBI Taxonomy" id="1000413"/>
    <lineage>
        <taxon>Eukaryota</taxon>
        <taxon>Viridiplantae</taxon>
        <taxon>Streptophyta</taxon>
        <taxon>Embryophyta</taxon>
        <taxon>Tracheophyta</taxon>
        <taxon>Spermatophyta</taxon>
        <taxon>Magnoliopsida</taxon>
        <taxon>eudicotyledons</taxon>
        <taxon>Gunneridae</taxon>
        <taxon>Pentapetalae</taxon>
        <taxon>rosids</taxon>
        <taxon>malvids</taxon>
        <taxon>Sapindales</taxon>
        <taxon>Sapindaceae</taxon>
        <taxon>Hippocastanoideae</taxon>
        <taxon>Acereae</taxon>
        <taxon>Acer</taxon>
    </lineage>
</organism>
<dbReference type="InterPro" id="IPR001828">
    <property type="entry name" value="ANF_lig-bd_rcpt"/>
</dbReference>
<evidence type="ECO:0000256" key="14">
    <source>
        <dbReference type="SAM" id="Phobius"/>
    </source>
</evidence>
<dbReference type="InterPro" id="IPR015683">
    <property type="entry name" value="Ionotropic_Glu_rcpt"/>
</dbReference>
<keyword evidence="4 14" id="KW-0812">Transmembrane</keyword>
<dbReference type="GO" id="GO:0015276">
    <property type="term" value="F:ligand-gated monoatomic ion channel activity"/>
    <property type="evidence" value="ECO:0007669"/>
    <property type="project" value="InterPro"/>
</dbReference>
<dbReference type="Proteomes" id="UP000323000">
    <property type="component" value="Chromosome 9"/>
</dbReference>
<dbReference type="Gene3D" id="3.40.190.10">
    <property type="entry name" value="Periplasmic binding protein-like II"/>
    <property type="match status" value="3"/>
</dbReference>
<evidence type="ECO:0000256" key="13">
    <source>
        <dbReference type="PIRNR" id="PIRNR037090"/>
    </source>
</evidence>
<dbReference type="FunFam" id="3.40.190.10:FF:000054">
    <property type="entry name" value="Glutamate receptor"/>
    <property type="match status" value="1"/>
</dbReference>
<dbReference type="InterPro" id="IPR017103">
    <property type="entry name" value="Iontropic_Glu_rcpt_pln"/>
</dbReference>
<evidence type="ECO:0000256" key="9">
    <source>
        <dbReference type="ARBA" id="ARBA00023170"/>
    </source>
</evidence>
<evidence type="ECO:0000256" key="8">
    <source>
        <dbReference type="ARBA" id="ARBA00023136"/>
    </source>
</evidence>
<keyword evidence="17" id="KW-1185">Reference proteome</keyword>
<dbReference type="InterPro" id="IPR028082">
    <property type="entry name" value="Peripla_BP_I"/>
</dbReference>
<comment type="function">
    <text evidence="13">Glutamate-gated receptor that probably acts as non-selective cation channel.</text>
</comment>
<feature type="transmembrane region" description="Helical" evidence="14">
    <location>
        <begin position="584"/>
        <end position="602"/>
    </location>
</feature>
<reference evidence="17" key="1">
    <citation type="journal article" date="2019" name="Gigascience">
        <title>De novo genome assembly of the endangered Acer yangbiense, a plant species with extremely small populations endemic to Yunnan Province, China.</title>
        <authorList>
            <person name="Yang J."/>
            <person name="Wariss H.M."/>
            <person name="Tao L."/>
            <person name="Zhang R."/>
            <person name="Yun Q."/>
            <person name="Hollingsworth P."/>
            <person name="Dao Z."/>
            <person name="Luo G."/>
            <person name="Guo H."/>
            <person name="Ma Y."/>
            <person name="Sun W."/>
        </authorList>
    </citation>
    <scope>NUCLEOTIDE SEQUENCE [LARGE SCALE GENOMIC DNA]</scope>
    <source>
        <strain evidence="17">cv. Malutang</strain>
    </source>
</reference>
<dbReference type="Gene3D" id="1.10.287.70">
    <property type="match status" value="1"/>
</dbReference>
<keyword evidence="7 13" id="KW-0406">Ion transport</keyword>
<sequence length="866" mass="96870">MILFILVKPSKPDEEVNNISLSSVAEVHVGVIVDMESWSGKISHSCISMAISDFCSLNNTTRNVTLQAIIITETSSSGAQILAELGSRAKIPIISLFASGPSLTLSNYSNFIQFTHDQAKGIATLIKAFKWKDAILIYEDNNSGRDFFPHMFDSSQDANIHIAHRISIPPSSSDEHIIEKLSTIKTFQTKVFVVHMSHSLASHFFLKVKKLEMMSEGYVWIVTDTIMSFFNSMDTLVVESMQGVVGLKPYIPASKELHNFTLRWRRKMYIDHPNAEVLELDPYGILANDAIWALAEAAQKLKSTEFSQSGLMLYEEIMKSRFKGLSGYFQLSNGNKLHSRRFEIVNVIGKGLRRVGFWTSKTGNITKESNSPSTSDLEGIIWPGGSATIPKRQLIQMSSKVLRIGVSKSGFKELVDVVHDSQSNATIFSGFCIEVFKAAMKTLTYEVPYEFIPFTHANGSYSDLLHLVYLKRFDAAVGDITITANRSLEVDFTLPFSDMGIGMIMLTYQNNNMWIFLKPLQADLWLTSAAFFVFTGFVVWIIEHPINKEFQGSLAHQIGMVFWYAFSTLVFAHREKLLSNWSKFVVIIWVFVVLILTSSYTATLTSMLTVQQIQLGSNDYVGSFFPIAGTIDNINFEDSRLKVYDSPEEFANALSKGSKKGGVSASIIEMPYLKIFLAHLPAHFTMVIPKNPLSTNGFGFAFPKGSPLVPNISRAIASLREEGKLKMLEDYWFSYFSSNQPSAYMNQDSSSNPSSLSLERFGGLFLITGISSTLVLFIFFLCFVYRKRHALRGFVSEKLEFLKGMDHLNFMGSSSSSVADSMQGVIVLKSYIPAYDHMELSAFCIRAYDVAWGLAEAVDRVSSKIS</sequence>
<feature type="transmembrane region" description="Helical" evidence="14">
    <location>
        <begin position="554"/>
        <end position="572"/>
    </location>
</feature>
<evidence type="ECO:0000256" key="4">
    <source>
        <dbReference type="ARBA" id="ARBA00022692"/>
    </source>
</evidence>
<dbReference type="CDD" id="cd13686">
    <property type="entry name" value="GluR_Plant"/>
    <property type="match status" value="1"/>
</dbReference>
<dbReference type="InterPro" id="IPR044440">
    <property type="entry name" value="GABAb_receptor_plant_PBP1"/>
</dbReference>
<dbReference type="PIRSF" id="PIRSF037090">
    <property type="entry name" value="Iontro_Glu-like_rcpt_pln"/>
    <property type="match status" value="1"/>
</dbReference>
<dbReference type="InterPro" id="IPR001320">
    <property type="entry name" value="Iontro_rcpt_C"/>
</dbReference>
<dbReference type="Gene3D" id="3.40.50.2300">
    <property type="match status" value="2"/>
</dbReference>
<evidence type="ECO:0000313" key="17">
    <source>
        <dbReference type="Proteomes" id="UP000323000"/>
    </source>
</evidence>
<dbReference type="EMBL" id="VAHF01000009">
    <property type="protein sequence ID" value="TXG55690.1"/>
    <property type="molecule type" value="Genomic_DNA"/>
</dbReference>
<keyword evidence="6 14" id="KW-1133">Transmembrane helix</keyword>
<dbReference type="SUPFAM" id="SSF53850">
    <property type="entry name" value="Periplasmic binding protein-like II"/>
    <property type="match status" value="1"/>
</dbReference>
<feature type="transmembrane region" description="Helical" evidence="14">
    <location>
        <begin position="492"/>
        <end position="510"/>
    </location>
</feature>
<keyword evidence="12 13" id="KW-0407">Ion channel</keyword>
<evidence type="ECO:0000256" key="1">
    <source>
        <dbReference type="ARBA" id="ARBA00004141"/>
    </source>
</evidence>
<dbReference type="Pfam" id="PF00060">
    <property type="entry name" value="Lig_chan"/>
    <property type="match status" value="1"/>
</dbReference>
<evidence type="ECO:0000256" key="2">
    <source>
        <dbReference type="ARBA" id="ARBA00008685"/>
    </source>
</evidence>
<feature type="transmembrane region" description="Helical" evidence="14">
    <location>
        <begin position="761"/>
        <end position="785"/>
    </location>
</feature>
<dbReference type="Pfam" id="PF10613">
    <property type="entry name" value="Lig_chan-Glu_bd"/>
    <property type="match status" value="1"/>
</dbReference>
<comment type="caution">
    <text evidence="16">The sequence shown here is derived from an EMBL/GenBank/DDBJ whole genome shotgun (WGS) entry which is preliminary data.</text>
</comment>
<keyword evidence="3 13" id="KW-0813">Transport</keyword>
<dbReference type="SMART" id="SM00079">
    <property type="entry name" value="PBPe"/>
    <property type="match status" value="1"/>
</dbReference>
<evidence type="ECO:0000256" key="10">
    <source>
        <dbReference type="ARBA" id="ARBA00023180"/>
    </source>
</evidence>
<dbReference type="OrthoDB" id="5984008at2759"/>
<accession>A0A5C7HF78</accession>
<feature type="domain" description="Ionotropic glutamate receptor C-terminal" evidence="15">
    <location>
        <begin position="403"/>
        <end position="735"/>
    </location>
</feature>
<evidence type="ECO:0000256" key="3">
    <source>
        <dbReference type="ARBA" id="ARBA00022448"/>
    </source>
</evidence>
<evidence type="ECO:0000256" key="6">
    <source>
        <dbReference type="ARBA" id="ARBA00022989"/>
    </source>
</evidence>
<gene>
    <name evidence="16" type="ORF">EZV62_020946</name>
</gene>
<dbReference type="FunFam" id="3.40.50.2300:FF:000188">
    <property type="entry name" value="Glutamate receptor"/>
    <property type="match status" value="1"/>
</dbReference>
<dbReference type="PANTHER" id="PTHR18966">
    <property type="entry name" value="IONOTROPIC GLUTAMATE RECEPTOR"/>
    <property type="match status" value="1"/>
</dbReference>
<comment type="subcellular location">
    <subcellularLocation>
        <location evidence="1">Membrane</location>
        <topology evidence="1">Multi-pass membrane protein</topology>
    </subcellularLocation>
</comment>
<evidence type="ECO:0000256" key="12">
    <source>
        <dbReference type="ARBA" id="ARBA00023303"/>
    </source>
</evidence>
<keyword evidence="9 13" id="KW-0675">Receptor</keyword>
<proteinExistence type="inferred from homology"/>
<evidence type="ECO:0000256" key="5">
    <source>
        <dbReference type="ARBA" id="ARBA00022729"/>
    </source>
</evidence>
<feature type="transmembrane region" description="Helical" evidence="14">
    <location>
        <begin position="522"/>
        <end position="542"/>
    </location>
</feature>
<dbReference type="InterPro" id="IPR019594">
    <property type="entry name" value="Glu/Gly-bd"/>
</dbReference>
<keyword evidence="11 13" id="KW-1071">Ligand-gated ion channel</keyword>
<dbReference type="GO" id="GO:0016020">
    <property type="term" value="C:membrane"/>
    <property type="evidence" value="ECO:0007669"/>
    <property type="project" value="UniProtKB-SubCell"/>
</dbReference>
<evidence type="ECO:0000256" key="7">
    <source>
        <dbReference type="ARBA" id="ARBA00023065"/>
    </source>
</evidence>
<dbReference type="FunFam" id="1.10.287.70:FF:000037">
    <property type="entry name" value="Glutamate receptor"/>
    <property type="match status" value="1"/>
</dbReference>
<protein>
    <recommendedName>
        <fullName evidence="13">Glutamate receptor</fullName>
    </recommendedName>
</protein>
<evidence type="ECO:0000259" key="15">
    <source>
        <dbReference type="SMART" id="SM00079"/>
    </source>
</evidence>
<name>A0A5C7HF78_9ROSI</name>
<dbReference type="AlphaFoldDB" id="A0A5C7HF78"/>
<keyword evidence="10" id="KW-0325">Glycoprotein</keyword>
<keyword evidence="8 13" id="KW-0472">Membrane</keyword>
<keyword evidence="5" id="KW-0732">Signal</keyword>
<comment type="similarity">
    <text evidence="2 13">Belongs to the glutamate-gated ion channel (TC 1.A.10.1) family.</text>
</comment>
<dbReference type="SUPFAM" id="SSF53822">
    <property type="entry name" value="Periplasmic binding protein-like I"/>
    <property type="match status" value="1"/>
</dbReference>